<dbReference type="EMBL" id="JBEPSM010000003">
    <property type="protein sequence ID" value="MET4635702.1"/>
    <property type="molecule type" value="Genomic_DNA"/>
</dbReference>
<dbReference type="Pfam" id="PF01541">
    <property type="entry name" value="GIY-YIG"/>
    <property type="match status" value="1"/>
</dbReference>
<comment type="similarity">
    <text evidence="1">Belongs to the UPF0213 family.</text>
</comment>
<organism evidence="3 4">
    <name type="scientific">Kaistia defluvii</name>
    <dbReference type="NCBI Taxonomy" id="410841"/>
    <lineage>
        <taxon>Bacteria</taxon>
        <taxon>Pseudomonadati</taxon>
        <taxon>Pseudomonadota</taxon>
        <taxon>Alphaproteobacteria</taxon>
        <taxon>Hyphomicrobiales</taxon>
        <taxon>Kaistiaceae</taxon>
        <taxon>Kaistia</taxon>
    </lineage>
</organism>
<evidence type="ECO:0000259" key="2">
    <source>
        <dbReference type="PROSITE" id="PS50164"/>
    </source>
</evidence>
<comment type="caution">
    <text evidence="3">The sequence shown here is derived from an EMBL/GenBank/DDBJ whole genome shotgun (WGS) entry which is preliminary data.</text>
</comment>
<keyword evidence="3" id="KW-0540">Nuclease</keyword>
<feature type="domain" description="GIY-YIG" evidence="2">
    <location>
        <begin position="20"/>
        <end position="96"/>
    </location>
</feature>
<dbReference type="InterPro" id="IPR000305">
    <property type="entry name" value="GIY-YIG_endonuc"/>
</dbReference>
<dbReference type="PROSITE" id="PS50164">
    <property type="entry name" value="GIY_YIG"/>
    <property type="match status" value="1"/>
</dbReference>
<dbReference type="PANTHER" id="PTHR34477:SF5">
    <property type="entry name" value="BSL5627 PROTEIN"/>
    <property type="match status" value="1"/>
</dbReference>
<protein>
    <submittedName>
        <fullName evidence="3">Endonuclease</fullName>
    </submittedName>
</protein>
<keyword evidence="3" id="KW-0255">Endonuclease</keyword>
<dbReference type="InterPro" id="IPR035901">
    <property type="entry name" value="GIY-YIG_endonuc_sf"/>
</dbReference>
<name>A0ABV2R345_9HYPH</name>
<dbReference type="SUPFAM" id="SSF82771">
    <property type="entry name" value="GIY-YIG endonuclease"/>
    <property type="match status" value="1"/>
</dbReference>
<gene>
    <name evidence="3" type="ORF">ABIE08_003653</name>
</gene>
<keyword evidence="4" id="KW-1185">Reference proteome</keyword>
<dbReference type="InterPro" id="IPR050190">
    <property type="entry name" value="UPF0213_domain"/>
</dbReference>
<dbReference type="PANTHER" id="PTHR34477">
    <property type="entry name" value="UPF0213 PROTEIN YHBQ"/>
    <property type="match status" value="1"/>
</dbReference>
<accession>A0ABV2R345</accession>
<dbReference type="Gene3D" id="3.40.1440.10">
    <property type="entry name" value="GIY-YIG endonuclease"/>
    <property type="match status" value="1"/>
</dbReference>
<evidence type="ECO:0000256" key="1">
    <source>
        <dbReference type="ARBA" id="ARBA00007435"/>
    </source>
</evidence>
<dbReference type="Proteomes" id="UP001549321">
    <property type="component" value="Unassembled WGS sequence"/>
</dbReference>
<proteinExistence type="inferred from homology"/>
<dbReference type="CDD" id="cd10448">
    <property type="entry name" value="GIY-YIG_unchar_3"/>
    <property type="match status" value="1"/>
</dbReference>
<keyword evidence="3" id="KW-0378">Hydrolase</keyword>
<evidence type="ECO:0000313" key="3">
    <source>
        <dbReference type="EMBL" id="MET4635702.1"/>
    </source>
</evidence>
<sequence length="114" mass="13419">MDPCFRRDDGEGGSCNFGYMTPCVYILASGRNGTLYIGVTSNLPQRVWQHREGFLGGFTRRYGIKTLVYYERHDTMESAIRREKQMKLWKRNWKIELIECASPDWLDLYEQIAL</sequence>
<reference evidence="3 4" key="1">
    <citation type="submission" date="2024-06" db="EMBL/GenBank/DDBJ databases">
        <title>Sorghum-associated microbial communities from plants grown in Nebraska, USA.</title>
        <authorList>
            <person name="Schachtman D."/>
        </authorList>
    </citation>
    <scope>NUCLEOTIDE SEQUENCE [LARGE SCALE GENOMIC DNA]</scope>
    <source>
        <strain evidence="3 4">3207</strain>
    </source>
</reference>
<dbReference type="GO" id="GO:0004519">
    <property type="term" value="F:endonuclease activity"/>
    <property type="evidence" value="ECO:0007669"/>
    <property type="project" value="UniProtKB-KW"/>
</dbReference>
<evidence type="ECO:0000313" key="4">
    <source>
        <dbReference type="Proteomes" id="UP001549321"/>
    </source>
</evidence>